<dbReference type="Proteomes" id="UP000738349">
    <property type="component" value="Unassembled WGS sequence"/>
</dbReference>
<reference evidence="2" key="1">
    <citation type="journal article" date="2021" name="Nat. Commun.">
        <title>Genetic determinants of endophytism in the Arabidopsis root mycobiome.</title>
        <authorList>
            <person name="Mesny F."/>
            <person name="Miyauchi S."/>
            <person name="Thiergart T."/>
            <person name="Pickel B."/>
            <person name="Atanasova L."/>
            <person name="Karlsson M."/>
            <person name="Huettel B."/>
            <person name="Barry K.W."/>
            <person name="Haridas S."/>
            <person name="Chen C."/>
            <person name="Bauer D."/>
            <person name="Andreopoulos W."/>
            <person name="Pangilinan J."/>
            <person name="LaButti K."/>
            <person name="Riley R."/>
            <person name="Lipzen A."/>
            <person name="Clum A."/>
            <person name="Drula E."/>
            <person name="Henrissat B."/>
            <person name="Kohler A."/>
            <person name="Grigoriev I.V."/>
            <person name="Martin F.M."/>
            <person name="Hacquard S."/>
        </authorList>
    </citation>
    <scope>NUCLEOTIDE SEQUENCE</scope>
    <source>
        <strain evidence="2">MPI-CAGE-AT-0147</strain>
    </source>
</reference>
<sequence length="538" mass="60981">MGPTIYDTARRCSELFDRIIGSMQNQSPEINSAEELLGRFRLWTSYVGVFAVPRASLDARLKGHTKVKDMVLELLEMLERNLHWESSIELEDSLEPEIDSQDEDGEDDQKASQGDDLRETPGLHGAEAAIDRLLILAVAIRRSARRTHKLRDGTHGAHDEMLCLLMQSRYPNARKSLLNQLGRSIHTRGTSLLYLKMHNRKLAFERQEICSTDETEDMEVALEDEDQDMRPDGDRPITTTQARGPGPETLPSELSPSLVSQLVKTKNKPSGSIMSGGWTVQEDQPEQFYYPSIPEVPSSTKYQICDLCGDPIEEQDLSPDTWKAHVDQDLEPYVCISEECREPPRYFVRRRDWLEHMHKRHSMTWAEKIHTEQWYCDFGHEDPLEFDEKETFVNHLKSDHGNQLTKSKLEGRARRNRRIATRDRFVCPLCDCVPDGLHPLTQENLWYHIAAHLKSIAFLSLSYVEGGLGDQDSLPDATGDDSDVVDLTHPSTGNLSLNSTDENSPPSTMEDGIQSVDSQGIPGAPPLLQEPQSWAFLP</sequence>
<feature type="region of interest" description="Disordered" evidence="1">
    <location>
        <begin position="223"/>
        <end position="256"/>
    </location>
</feature>
<evidence type="ECO:0000256" key="1">
    <source>
        <dbReference type="SAM" id="MobiDB-lite"/>
    </source>
</evidence>
<feature type="compositionally biased region" description="Acidic residues" evidence="1">
    <location>
        <begin position="96"/>
        <end position="107"/>
    </location>
</feature>
<evidence type="ECO:0000313" key="3">
    <source>
        <dbReference type="Proteomes" id="UP000738349"/>
    </source>
</evidence>
<dbReference type="OrthoDB" id="163438at2759"/>
<feature type="compositionally biased region" description="Basic and acidic residues" evidence="1">
    <location>
        <begin position="108"/>
        <end position="121"/>
    </location>
</feature>
<evidence type="ECO:0008006" key="4">
    <source>
        <dbReference type="Google" id="ProtNLM"/>
    </source>
</evidence>
<organism evidence="2 3">
    <name type="scientific">Dactylonectria macrodidyma</name>
    <dbReference type="NCBI Taxonomy" id="307937"/>
    <lineage>
        <taxon>Eukaryota</taxon>
        <taxon>Fungi</taxon>
        <taxon>Dikarya</taxon>
        <taxon>Ascomycota</taxon>
        <taxon>Pezizomycotina</taxon>
        <taxon>Sordariomycetes</taxon>
        <taxon>Hypocreomycetidae</taxon>
        <taxon>Hypocreales</taxon>
        <taxon>Nectriaceae</taxon>
        <taxon>Dactylonectria</taxon>
    </lineage>
</organism>
<dbReference type="PANTHER" id="PTHR35391">
    <property type="entry name" value="C2H2-TYPE DOMAIN-CONTAINING PROTEIN-RELATED"/>
    <property type="match status" value="1"/>
</dbReference>
<dbReference type="AlphaFoldDB" id="A0A9P9F483"/>
<accession>A0A9P9F483</accession>
<gene>
    <name evidence="2" type="ORF">EDB81DRAFT_648834</name>
</gene>
<keyword evidence="3" id="KW-1185">Reference proteome</keyword>
<feature type="non-terminal residue" evidence="2">
    <location>
        <position position="538"/>
    </location>
</feature>
<protein>
    <recommendedName>
        <fullName evidence="4">C2H2-type domain-containing protein</fullName>
    </recommendedName>
</protein>
<feature type="region of interest" description="Disordered" evidence="1">
    <location>
        <begin position="489"/>
        <end position="532"/>
    </location>
</feature>
<proteinExistence type="predicted"/>
<evidence type="ECO:0000313" key="2">
    <source>
        <dbReference type="EMBL" id="KAH7153365.1"/>
    </source>
</evidence>
<feature type="compositionally biased region" description="Polar residues" evidence="1">
    <location>
        <begin position="489"/>
        <end position="507"/>
    </location>
</feature>
<name>A0A9P9F483_9HYPO</name>
<feature type="region of interest" description="Disordered" evidence="1">
    <location>
        <begin position="96"/>
        <end position="122"/>
    </location>
</feature>
<comment type="caution">
    <text evidence="2">The sequence shown here is derived from an EMBL/GenBank/DDBJ whole genome shotgun (WGS) entry which is preliminary data.</text>
</comment>
<dbReference type="PANTHER" id="PTHR35391:SF7">
    <property type="entry name" value="C2H2-TYPE DOMAIN-CONTAINING PROTEIN"/>
    <property type="match status" value="1"/>
</dbReference>
<dbReference type="EMBL" id="JAGMUV010000006">
    <property type="protein sequence ID" value="KAH7153365.1"/>
    <property type="molecule type" value="Genomic_DNA"/>
</dbReference>